<dbReference type="Pfam" id="PF07254">
    <property type="entry name" value="Cpta_toxin"/>
    <property type="match status" value="1"/>
</dbReference>
<dbReference type="Proteomes" id="UP000805841">
    <property type="component" value="Unassembled WGS sequence"/>
</dbReference>
<dbReference type="EMBL" id="JAAOCA010000053">
    <property type="protein sequence ID" value="MBD1602142.1"/>
    <property type="molecule type" value="Genomic_DNA"/>
</dbReference>
<organism evidence="1 2">
    <name type="scientific">Pseudomonas typographi</name>
    <dbReference type="NCBI Taxonomy" id="2715964"/>
    <lineage>
        <taxon>Bacteria</taxon>
        <taxon>Pseudomonadati</taxon>
        <taxon>Pseudomonadota</taxon>
        <taxon>Gammaproteobacteria</taxon>
        <taxon>Pseudomonadales</taxon>
        <taxon>Pseudomonadaceae</taxon>
        <taxon>Pseudomonas</taxon>
    </lineage>
</organism>
<evidence type="ECO:0008006" key="3">
    <source>
        <dbReference type="Google" id="ProtNLM"/>
    </source>
</evidence>
<comment type="caution">
    <text evidence="1">The sequence shown here is derived from an EMBL/GenBank/DDBJ whole genome shotgun (WGS) entry which is preliminary data.</text>
</comment>
<dbReference type="RefSeq" id="WP_190426684.1">
    <property type="nucleotide sequence ID" value="NZ_JAAOCA010000053.1"/>
</dbReference>
<sequence length="158" mass="17823">MSNPNNRFECRWRASRWLLRAYLAVSLLALAAAFSLAMPAWGRLALILAGLAHVGWCLPRQVLLAHPTAVTGLRRDARGWALYSRALGWHPVGLCRDTVVFPALVILRYRLPGQWRVRSVCVPADALAPQVHRRLRVRLTFSRGRFRVPARPASRQNG</sequence>
<evidence type="ECO:0000313" key="2">
    <source>
        <dbReference type="Proteomes" id="UP000805841"/>
    </source>
</evidence>
<reference evidence="1 2" key="1">
    <citation type="journal article" date="2020" name="Insects">
        <title>Bacteria Belonging to Pseudomonas typographi sp. nov. from the Bark Beetle Ips typographus Have Genomic Potential to Aid in the Host Ecology.</title>
        <authorList>
            <person name="Peral-Aranega E."/>
            <person name="Saati-Santamaria Z."/>
            <person name="Kolarik M."/>
            <person name="Rivas R."/>
            <person name="Garcia-Fraile P."/>
        </authorList>
    </citation>
    <scope>NUCLEOTIDE SEQUENCE [LARGE SCALE GENOMIC DNA]</scope>
    <source>
        <strain evidence="1 2">CA3A</strain>
    </source>
</reference>
<gene>
    <name evidence="1" type="ORF">HAQ05_26020</name>
</gene>
<proteinExistence type="predicted"/>
<evidence type="ECO:0000313" key="1">
    <source>
        <dbReference type="EMBL" id="MBD1602142.1"/>
    </source>
</evidence>
<protein>
    <recommendedName>
        <fullName evidence="3">Toxin CptA</fullName>
    </recommendedName>
</protein>
<dbReference type="InterPro" id="IPR009883">
    <property type="entry name" value="YgfX"/>
</dbReference>
<name>A0ABR7Z9J7_9PSED</name>
<keyword evidence="2" id="KW-1185">Reference proteome</keyword>
<accession>A0ABR7Z9J7</accession>